<evidence type="ECO:0000313" key="1">
    <source>
        <dbReference type="EMBL" id="JAD35338.1"/>
    </source>
</evidence>
<reference evidence="1" key="1">
    <citation type="submission" date="2014-09" db="EMBL/GenBank/DDBJ databases">
        <authorList>
            <person name="Magalhaes I.L.F."/>
            <person name="Oliveira U."/>
            <person name="Santos F.R."/>
            <person name="Vidigal T.H.D.A."/>
            <person name="Brescovit A.D."/>
            <person name="Santos A.J."/>
        </authorList>
    </citation>
    <scope>NUCLEOTIDE SEQUENCE</scope>
    <source>
        <tissue evidence="1">Shoot tissue taken approximately 20 cm above the soil surface</tissue>
    </source>
</reference>
<proteinExistence type="predicted"/>
<dbReference type="EMBL" id="GBRH01262557">
    <property type="protein sequence ID" value="JAD35338.1"/>
    <property type="molecule type" value="Transcribed_RNA"/>
</dbReference>
<accession>A0A0A8ZCD1</accession>
<reference evidence="1" key="2">
    <citation type="journal article" date="2015" name="Data Brief">
        <title>Shoot transcriptome of the giant reed, Arundo donax.</title>
        <authorList>
            <person name="Barrero R.A."/>
            <person name="Guerrero F.D."/>
            <person name="Moolhuijzen P."/>
            <person name="Goolsby J.A."/>
            <person name="Tidwell J."/>
            <person name="Bellgard S.E."/>
            <person name="Bellgard M.I."/>
        </authorList>
    </citation>
    <scope>NUCLEOTIDE SEQUENCE</scope>
    <source>
        <tissue evidence="1">Shoot tissue taken approximately 20 cm above the soil surface</tissue>
    </source>
</reference>
<name>A0A0A8ZCD1_ARUDO</name>
<sequence>MMHFIRPNR</sequence>
<organism evidence="1">
    <name type="scientific">Arundo donax</name>
    <name type="common">Giant reed</name>
    <name type="synonym">Donax arundinaceus</name>
    <dbReference type="NCBI Taxonomy" id="35708"/>
    <lineage>
        <taxon>Eukaryota</taxon>
        <taxon>Viridiplantae</taxon>
        <taxon>Streptophyta</taxon>
        <taxon>Embryophyta</taxon>
        <taxon>Tracheophyta</taxon>
        <taxon>Spermatophyta</taxon>
        <taxon>Magnoliopsida</taxon>
        <taxon>Liliopsida</taxon>
        <taxon>Poales</taxon>
        <taxon>Poaceae</taxon>
        <taxon>PACMAD clade</taxon>
        <taxon>Arundinoideae</taxon>
        <taxon>Arundineae</taxon>
        <taxon>Arundo</taxon>
    </lineage>
</organism>
<protein>
    <submittedName>
        <fullName evidence="1">Uncharacterized protein</fullName>
    </submittedName>
</protein>